<dbReference type="Pfam" id="PF00612">
    <property type="entry name" value="IQ"/>
    <property type="match status" value="1"/>
</dbReference>
<dbReference type="InterPro" id="IPR000048">
    <property type="entry name" value="IQ_motif_EF-hand-BS"/>
</dbReference>
<evidence type="ECO:0000256" key="3">
    <source>
        <dbReference type="ARBA" id="ARBA00022737"/>
    </source>
</evidence>
<dbReference type="SMART" id="SM00015">
    <property type="entry name" value="IQ"/>
    <property type="match status" value="2"/>
</dbReference>
<evidence type="ECO:0000256" key="8">
    <source>
        <dbReference type="SAM" id="MobiDB-lite"/>
    </source>
</evidence>
<sequence>MGASGNWVKALIGHAKPDKDENDKVRGKSKKWRLWRNSSGDLSRRCRSGSEGSNRSSPARDAFTAAMAKVVRAPPKDFRAVRQEWAAIRIQTAFRGFLARRALKALKGIVRLQALVRGRQVRKQAAVTLRCMQALVRVQARVRARRVRMSIEGQEVQRVLDECRSKADILKQAEKGWCDSKGTVEDIKAKIQMKQEGAFKRDRAIAYSLAQKWKSRIEADSQTNLSVPSLKGYEIDKNSWGWSWLERWMSAKPWETRLLEKSLCGDPSEATPTSKIYKESPPGINVNVKPLEPLPVKVRKNSISTRISARPPLICHTTRSSSSPSSENRCDESSVSSSFCTSATPASGMASEDSSHILRPSYMNLTESTKAKQKNSGYYSRAQRQQSMDEFQFRKNSAVFSDHSPTNFSRPLHQTVHLNRNNLKVDRESSLYQ</sequence>
<evidence type="ECO:0008006" key="11">
    <source>
        <dbReference type="Google" id="ProtNLM"/>
    </source>
</evidence>
<keyword evidence="5" id="KW-0206">Cytoskeleton</keyword>
<dbReference type="Gene3D" id="1.20.5.190">
    <property type="match status" value="1"/>
</dbReference>
<reference evidence="9 10" key="1">
    <citation type="journal article" date="2023" name="Hortic Res">
        <title>Pangenome of water caltrop reveals structural variations and asymmetric subgenome divergence after allopolyploidization.</title>
        <authorList>
            <person name="Zhang X."/>
            <person name="Chen Y."/>
            <person name="Wang L."/>
            <person name="Yuan Y."/>
            <person name="Fang M."/>
            <person name="Shi L."/>
            <person name="Lu R."/>
            <person name="Comes H.P."/>
            <person name="Ma Y."/>
            <person name="Chen Y."/>
            <person name="Huang G."/>
            <person name="Zhou Y."/>
            <person name="Zheng Z."/>
            <person name="Qiu Y."/>
        </authorList>
    </citation>
    <scope>NUCLEOTIDE SEQUENCE [LARGE SCALE GENOMIC DNA]</scope>
    <source>
        <tissue evidence="9">Roots</tissue>
    </source>
</reference>
<keyword evidence="4" id="KW-0112">Calmodulin-binding</keyword>
<dbReference type="AlphaFoldDB" id="A0AAN7GIQ0"/>
<keyword evidence="3" id="KW-0677">Repeat</keyword>
<protein>
    <recommendedName>
        <fullName evidence="11">Calmodulin binding protein</fullName>
    </recommendedName>
</protein>
<evidence type="ECO:0000313" key="9">
    <source>
        <dbReference type="EMBL" id="KAK4747026.1"/>
    </source>
</evidence>
<dbReference type="EMBL" id="JAXIOK010000020">
    <property type="protein sequence ID" value="KAK4747026.1"/>
    <property type="molecule type" value="Genomic_DNA"/>
</dbReference>
<keyword evidence="2" id="KW-0963">Cytoplasm</keyword>
<dbReference type="FunFam" id="1.20.5.190:FF:000062">
    <property type="entry name" value="IQ-domain 11"/>
    <property type="match status" value="1"/>
</dbReference>
<proteinExistence type="inferred from homology"/>
<dbReference type="PANTHER" id="PTHR32295:SF95">
    <property type="entry name" value="PROTEIN IQ-DOMAIN 6"/>
    <property type="match status" value="1"/>
</dbReference>
<comment type="similarity">
    <text evidence="6">Belongs to the IQD family.</text>
</comment>
<comment type="caution">
    <text evidence="9">The sequence shown here is derived from an EMBL/GenBank/DDBJ whole genome shotgun (WGS) entry which is preliminary data.</text>
</comment>
<feature type="region of interest" description="Disordered" evidence="8">
    <location>
        <begin position="314"/>
        <end position="335"/>
    </location>
</feature>
<evidence type="ECO:0000313" key="10">
    <source>
        <dbReference type="Proteomes" id="UP001345219"/>
    </source>
</evidence>
<evidence type="ECO:0000256" key="4">
    <source>
        <dbReference type="ARBA" id="ARBA00022860"/>
    </source>
</evidence>
<accession>A0AAN7GIQ0</accession>
<dbReference type="GO" id="GO:0005856">
    <property type="term" value="C:cytoskeleton"/>
    <property type="evidence" value="ECO:0007669"/>
    <property type="project" value="UniProtKB-SubCell"/>
</dbReference>
<evidence type="ECO:0000256" key="1">
    <source>
        <dbReference type="ARBA" id="ARBA00004245"/>
    </source>
</evidence>
<evidence type="ECO:0000256" key="6">
    <source>
        <dbReference type="ARBA" id="ARBA00024341"/>
    </source>
</evidence>
<name>A0AAN7GIQ0_9MYRT</name>
<comment type="subcellular location">
    <subcellularLocation>
        <location evidence="1">Cytoplasm</location>
        <location evidence="1">Cytoskeleton</location>
    </subcellularLocation>
</comment>
<dbReference type="CDD" id="cd23767">
    <property type="entry name" value="IQCD"/>
    <property type="match status" value="1"/>
</dbReference>
<organism evidence="9 10">
    <name type="scientific">Trapa incisa</name>
    <dbReference type="NCBI Taxonomy" id="236973"/>
    <lineage>
        <taxon>Eukaryota</taxon>
        <taxon>Viridiplantae</taxon>
        <taxon>Streptophyta</taxon>
        <taxon>Embryophyta</taxon>
        <taxon>Tracheophyta</taxon>
        <taxon>Spermatophyta</taxon>
        <taxon>Magnoliopsida</taxon>
        <taxon>eudicotyledons</taxon>
        <taxon>Gunneridae</taxon>
        <taxon>Pentapetalae</taxon>
        <taxon>rosids</taxon>
        <taxon>malvids</taxon>
        <taxon>Myrtales</taxon>
        <taxon>Lythraceae</taxon>
        <taxon>Trapa</taxon>
    </lineage>
</organism>
<evidence type="ECO:0000256" key="5">
    <source>
        <dbReference type="ARBA" id="ARBA00023212"/>
    </source>
</evidence>
<dbReference type="PANTHER" id="PTHR32295">
    <property type="entry name" value="IQ-DOMAIN 5-RELATED"/>
    <property type="match status" value="1"/>
</dbReference>
<evidence type="ECO:0000256" key="7">
    <source>
        <dbReference type="ARBA" id="ARBA00024378"/>
    </source>
</evidence>
<dbReference type="PROSITE" id="PS50096">
    <property type="entry name" value="IQ"/>
    <property type="match status" value="2"/>
</dbReference>
<gene>
    <name evidence="9" type="ORF">SAY87_026063</name>
</gene>
<feature type="region of interest" description="Disordered" evidence="8">
    <location>
        <begin position="36"/>
        <end position="60"/>
    </location>
</feature>
<dbReference type="GO" id="GO:0005516">
    <property type="term" value="F:calmodulin binding"/>
    <property type="evidence" value="ECO:0007669"/>
    <property type="project" value="UniProtKB-KW"/>
</dbReference>
<comment type="subunit">
    <text evidence="7">Binds to multiple calmodulin (CaM) in the presence of Ca(2+) and CaM-like proteins.</text>
</comment>
<evidence type="ECO:0000256" key="2">
    <source>
        <dbReference type="ARBA" id="ARBA00022490"/>
    </source>
</evidence>
<dbReference type="Proteomes" id="UP001345219">
    <property type="component" value="Chromosome 20"/>
</dbReference>
<keyword evidence="10" id="KW-1185">Reference proteome</keyword>
<feature type="compositionally biased region" description="Low complexity" evidence="8">
    <location>
        <begin position="320"/>
        <end position="335"/>
    </location>
</feature>